<dbReference type="CDD" id="cd00130">
    <property type="entry name" value="PAS"/>
    <property type="match status" value="1"/>
</dbReference>
<dbReference type="PANTHER" id="PTHR43065">
    <property type="entry name" value="SENSOR HISTIDINE KINASE"/>
    <property type="match status" value="1"/>
</dbReference>
<evidence type="ECO:0000256" key="3">
    <source>
        <dbReference type="ARBA" id="ARBA00022553"/>
    </source>
</evidence>
<feature type="compositionally biased region" description="Basic and acidic residues" evidence="5">
    <location>
        <begin position="1"/>
        <end position="27"/>
    </location>
</feature>
<organism evidence="8 9">
    <name type="scientific">Chlorobaculum limnaeum</name>
    <dbReference type="NCBI Taxonomy" id="274537"/>
    <lineage>
        <taxon>Bacteria</taxon>
        <taxon>Pseudomonadati</taxon>
        <taxon>Chlorobiota</taxon>
        <taxon>Chlorobiia</taxon>
        <taxon>Chlorobiales</taxon>
        <taxon>Chlorobiaceae</taxon>
        <taxon>Chlorobaculum</taxon>
    </lineage>
</organism>
<feature type="domain" description="Response regulatory" evidence="7">
    <location>
        <begin position="475"/>
        <end position="591"/>
    </location>
</feature>
<feature type="region of interest" description="Disordered" evidence="5">
    <location>
        <begin position="1"/>
        <end position="29"/>
    </location>
</feature>
<dbReference type="CDD" id="cd00156">
    <property type="entry name" value="REC"/>
    <property type="match status" value="1"/>
</dbReference>
<dbReference type="AlphaFoldDB" id="A0A1D8D289"/>
<feature type="modified residue" description="4-aspartylphosphate" evidence="4">
    <location>
        <position position="526"/>
    </location>
</feature>
<dbReference type="PROSITE" id="PS50110">
    <property type="entry name" value="RESPONSE_REGULATORY"/>
    <property type="match status" value="1"/>
</dbReference>
<reference evidence="8" key="1">
    <citation type="submission" date="2016-09" db="EMBL/GenBank/DDBJ databases">
        <title>Genome sequence of Chlorobaculum limnaeum.</title>
        <authorList>
            <person name="Liu Z."/>
            <person name="Tank M."/>
            <person name="Bryant D.A."/>
        </authorList>
    </citation>
    <scope>NUCLEOTIDE SEQUENCE [LARGE SCALE GENOMIC DNA]</scope>
    <source>
        <strain evidence="8">DSM 1677</strain>
    </source>
</reference>
<keyword evidence="3 4" id="KW-0597">Phosphoprotein</keyword>
<dbReference type="RefSeq" id="WP_069810485.1">
    <property type="nucleotide sequence ID" value="NZ_CP017305.1"/>
</dbReference>
<dbReference type="KEGG" id="clz:BIU88_09230"/>
<dbReference type="InterPro" id="IPR035965">
    <property type="entry name" value="PAS-like_dom_sf"/>
</dbReference>
<dbReference type="InterPro" id="IPR005467">
    <property type="entry name" value="His_kinase_dom"/>
</dbReference>
<feature type="domain" description="Histidine kinase" evidence="6">
    <location>
        <begin position="230"/>
        <end position="454"/>
    </location>
</feature>
<dbReference type="STRING" id="274537.BIU88_09230"/>
<evidence type="ECO:0000259" key="7">
    <source>
        <dbReference type="PROSITE" id="PS50110"/>
    </source>
</evidence>
<dbReference type="InterPro" id="IPR011006">
    <property type="entry name" value="CheY-like_superfamily"/>
</dbReference>
<dbReference type="PRINTS" id="PR00344">
    <property type="entry name" value="BCTRLSENSOR"/>
</dbReference>
<keyword evidence="9" id="KW-1185">Reference proteome</keyword>
<dbReference type="Gene3D" id="3.30.450.20">
    <property type="entry name" value="PAS domain"/>
    <property type="match status" value="1"/>
</dbReference>
<dbReference type="EC" id="2.7.13.3" evidence="2"/>
<name>A0A1D8D289_CHLLM</name>
<proteinExistence type="predicted"/>
<dbReference type="Pfam" id="PF02518">
    <property type="entry name" value="HATPase_c"/>
    <property type="match status" value="1"/>
</dbReference>
<dbReference type="InterPro" id="IPR001789">
    <property type="entry name" value="Sig_transdc_resp-reg_receiver"/>
</dbReference>
<dbReference type="Proteomes" id="UP000095185">
    <property type="component" value="Chromosome"/>
</dbReference>
<dbReference type="SMART" id="SM00388">
    <property type="entry name" value="HisKA"/>
    <property type="match status" value="1"/>
</dbReference>
<dbReference type="InterPro" id="IPR003661">
    <property type="entry name" value="HisK_dim/P_dom"/>
</dbReference>
<evidence type="ECO:0000259" key="6">
    <source>
        <dbReference type="PROSITE" id="PS50109"/>
    </source>
</evidence>
<evidence type="ECO:0000313" key="8">
    <source>
        <dbReference type="EMBL" id="AOS84293.1"/>
    </source>
</evidence>
<dbReference type="GO" id="GO:0000155">
    <property type="term" value="F:phosphorelay sensor kinase activity"/>
    <property type="evidence" value="ECO:0007669"/>
    <property type="project" value="InterPro"/>
</dbReference>
<dbReference type="PANTHER" id="PTHR43065:SF42">
    <property type="entry name" value="TWO-COMPONENT SENSOR PPRA"/>
    <property type="match status" value="1"/>
</dbReference>
<dbReference type="SUPFAM" id="SSF52172">
    <property type="entry name" value="CheY-like"/>
    <property type="match status" value="1"/>
</dbReference>
<evidence type="ECO:0000256" key="4">
    <source>
        <dbReference type="PROSITE-ProRule" id="PRU00169"/>
    </source>
</evidence>
<accession>A0A1D8D289</accession>
<dbReference type="Gene3D" id="1.10.287.130">
    <property type="match status" value="1"/>
</dbReference>
<dbReference type="Gene3D" id="3.40.50.2300">
    <property type="match status" value="1"/>
</dbReference>
<dbReference type="Pfam" id="PF00072">
    <property type="entry name" value="Response_reg"/>
    <property type="match status" value="1"/>
</dbReference>
<gene>
    <name evidence="8" type="ORF">BIU88_09230</name>
</gene>
<dbReference type="SUPFAM" id="SSF55874">
    <property type="entry name" value="ATPase domain of HSP90 chaperone/DNA topoisomerase II/histidine kinase"/>
    <property type="match status" value="1"/>
</dbReference>
<dbReference type="PROSITE" id="PS50109">
    <property type="entry name" value="HIS_KIN"/>
    <property type="match status" value="1"/>
</dbReference>
<dbReference type="InterPro" id="IPR000014">
    <property type="entry name" value="PAS"/>
</dbReference>
<dbReference type="SMART" id="SM00387">
    <property type="entry name" value="HATPase_c"/>
    <property type="match status" value="1"/>
</dbReference>
<dbReference type="Pfam" id="PF00512">
    <property type="entry name" value="HisKA"/>
    <property type="match status" value="1"/>
</dbReference>
<evidence type="ECO:0000313" key="9">
    <source>
        <dbReference type="Proteomes" id="UP000095185"/>
    </source>
</evidence>
<dbReference type="EMBL" id="CP017305">
    <property type="protein sequence ID" value="AOS84293.1"/>
    <property type="molecule type" value="Genomic_DNA"/>
</dbReference>
<comment type="catalytic activity">
    <reaction evidence="1">
        <text>ATP + protein L-histidine = ADP + protein N-phospho-L-histidine.</text>
        <dbReference type="EC" id="2.7.13.3"/>
    </reaction>
</comment>
<dbReference type="SUPFAM" id="SSF47384">
    <property type="entry name" value="Homodimeric domain of signal transducing histidine kinase"/>
    <property type="match status" value="1"/>
</dbReference>
<dbReference type="InterPro" id="IPR004358">
    <property type="entry name" value="Sig_transdc_His_kin-like_C"/>
</dbReference>
<evidence type="ECO:0000256" key="5">
    <source>
        <dbReference type="SAM" id="MobiDB-lite"/>
    </source>
</evidence>
<dbReference type="InterPro" id="IPR003594">
    <property type="entry name" value="HATPase_dom"/>
</dbReference>
<dbReference type="InterPro" id="IPR036890">
    <property type="entry name" value="HATPase_C_sf"/>
</dbReference>
<dbReference type="SUPFAM" id="SSF55785">
    <property type="entry name" value="PYP-like sensor domain (PAS domain)"/>
    <property type="match status" value="1"/>
</dbReference>
<evidence type="ECO:0000256" key="2">
    <source>
        <dbReference type="ARBA" id="ARBA00012438"/>
    </source>
</evidence>
<evidence type="ECO:0000256" key="1">
    <source>
        <dbReference type="ARBA" id="ARBA00000085"/>
    </source>
</evidence>
<dbReference type="OrthoDB" id="9800369at2"/>
<dbReference type="Gene3D" id="3.30.565.10">
    <property type="entry name" value="Histidine kinase-like ATPase, C-terminal domain"/>
    <property type="match status" value="1"/>
</dbReference>
<dbReference type="SMART" id="SM00448">
    <property type="entry name" value="REC"/>
    <property type="match status" value="1"/>
</dbReference>
<sequence>MDKKRPATGEYSELRRKAEERLTERQKGTPLLSASDVELRHLIHDLSVHEIELEMQKDELLQTTASLEKSQMDLQQALDRYTHLYDFAPVGYLTLARDSKILEANLTVAKLLGVERGLLKGSRFSTYVTEDSLPVFDTLMERVFESYSPGSCQVRLRESGQQGKLSSHGAMRASLKTFNIDAVISDDLNTCHVALSDISRQKEVELDNALLQEELAQAQKMDAIGRLAGGIAHDYNNILAAILGNAELALRKTSTDYPMRENLEAIIKATKRSAELTAQLLGFARKQDVIPKILLLDSAVESALAMLRRLIGENIVVDWQPSDEMDYVMMDPVQIDQILINLCVNARDAIIGNGRITIRTKGIQITLSDCKHGHCCKTPGKYVMLSVEDNGTGIDKGTLPYIYEPFFTTKAHGLGTGLGLSTVYGIVKQNFGFLECTSEPGKGARFVIYLPRYRKLISDDVSLPPEEPVINGKGSILLVEDDAEILGIVKSMLESAGYSVHAVLTPSEAIRKASEQIYGIRLLLTDVVMPEMNGTELAQKLKALIPGLKIMFMSGYTADVIADCKVLDKDISFIQKPFSVSNLTRAVEEILKI</sequence>
<dbReference type="CDD" id="cd00082">
    <property type="entry name" value="HisKA"/>
    <property type="match status" value="1"/>
</dbReference>
<dbReference type="InterPro" id="IPR036097">
    <property type="entry name" value="HisK_dim/P_sf"/>
</dbReference>
<protein>
    <recommendedName>
        <fullName evidence="2">histidine kinase</fullName>
        <ecNumber evidence="2">2.7.13.3</ecNumber>
    </recommendedName>
</protein>